<comment type="caution">
    <text evidence="1">The sequence shown here is derived from an EMBL/GenBank/DDBJ whole genome shotgun (WGS) entry which is preliminary data.</text>
</comment>
<proteinExistence type="predicted"/>
<keyword evidence="2" id="KW-1185">Reference proteome</keyword>
<name>A0AAV7QZ65_PLEWA</name>
<accession>A0AAV7QZ65</accession>
<protein>
    <submittedName>
        <fullName evidence="1">Uncharacterized protein</fullName>
    </submittedName>
</protein>
<reference evidence="1" key="1">
    <citation type="journal article" date="2022" name="bioRxiv">
        <title>Sequencing and chromosome-scale assembly of the giantPleurodeles waltlgenome.</title>
        <authorList>
            <person name="Brown T."/>
            <person name="Elewa A."/>
            <person name="Iarovenko S."/>
            <person name="Subramanian E."/>
            <person name="Araus A.J."/>
            <person name="Petzold A."/>
            <person name="Susuki M."/>
            <person name="Suzuki K.-i.T."/>
            <person name="Hayashi T."/>
            <person name="Toyoda A."/>
            <person name="Oliveira C."/>
            <person name="Osipova E."/>
            <person name="Leigh N.D."/>
            <person name="Simon A."/>
            <person name="Yun M.H."/>
        </authorList>
    </citation>
    <scope>NUCLEOTIDE SEQUENCE</scope>
    <source>
        <strain evidence="1">20211129_DDA</strain>
        <tissue evidence="1">Liver</tissue>
    </source>
</reference>
<gene>
    <name evidence="1" type="ORF">NDU88_010048</name>
</gene>
<dbReference type="AlphaFoldDB" id="A0AAV7QZ65"/>
<dbReference type="EMBL" id="JANPWB010000010">
    <property type="protein sequence ID" value="KAJ1143743.1"/>
    <property type="molecule type" value="Genomic_DNA"/>
</dbReference>
<evidence type="ECO:0000313" key="2">
    <source>
        <dbReference type="Proteomes" id="UP001066276"/>
    </source>
</evidence>
<evidence type="ECO:0000313" key="1">
    <source>
        <dbReference type="EMBL" id="KAJ1143743.1"/>
    </source>
</evidence>
<dbReference type="Proteomes" id="UP001066276">
    <property type="component" value="Chromosome 6"/>
</dbReference>
<sequence length="80" mass="8765">MWQLCRSCGSAGGILGNQPMGSGDGRRQSDFRCAVPGCAGWGGAPACLLVRIGWCRYRLRNSEWSVSWFGGFESLRICDF</sequence>
<organism evidence="1 2">
    <name type="scientific">Pleurodeles waltl</name>
    <name type="common">Iberian ribbed newt</name>
    <dbReference type="NCBI Taxonomy" id="8319"/>
    <lineage>
        <taxon>Eukaryota</taxon>
        <taxon>Metazoa</taxon>
        <taxon>Chordata</taxon>
        <taxon>Craniata</taxon>
        <taxon>Vertebrata</taxon>
        <taxon>Euteleostomi</taxon>
        <taxon>Amphibia</taxon>
        <taxon>Batrachia</taxon>
        <taxon>Caudata</taxon>
        <taxon>Salamandroidea</taxon>
        <taxon>Salamandridae</taxon>
        <taxon>Pleurodelinae</taxon>
        <taxon>Pleurodeles</taxon>
    </lineage>
</organism>